<dbReference type="RefSeq" id="WP_077692821.1">
    <property type="nucleotide sequence ID" value="NZ_MCOK01000001.1"/>
</dbReference>
<dbReference type="Proteomes" id="UP000189004">
    <property type="component" value="Unassembled WGS sequence"/>
</dbReference>
<comment type="caution">
    <text evidence="2">The sequence shown here is derived from an EMBL/GenBank/DDBJ whole genome shotgun (WGS) entry which is preliminary data.</text>
</comment>
<feature type="region of interest" description="Disordered" evidence="1">
    <location>
        <begin position="1"/>
        <end position="50"/>
    </location>
</feature>
<dbReference type="OrthoDB" id="3430895at2"/>
<evidence type="ECO:0000256" key="1">
    <source>
        <dbReference type="SAM" id="MobiDB-lite"/>
    </source>
</evidence>
<feature type="compositionally biased region" description="Low complexity" evidence="1">
    <location>
        <begin position="83"/>
        <end position="95"/>
    </location>
</feature>
<protein>
    <submittedName>
        <fullName evidence="2">Uncharacterized protein</fullName>
    </submittedName>
</protein>
<name>A0A1V3C6H8_9ACTN</name>
<accession>A0A1V3C6H8</accession>
<gene>
    <name evidence="2" type="ORF">NOSIN_23210</name>
</gene>
<dbReference type="AlphaFoldDB" id="A0A1V3C6H8"/>
<dbReference type="STRING" id="501010.NOSIN_23210"/>
<organism evidence="2 3">
    <name type="scientific">Nocardiopsis sinuspersici</name>
    <dbReference type="NCBI Taxonomy" id="501010"/>
    <lineage>
        <taxon>Bacteria</taxon>
        <taxon>Bacillati</taxon>
        <taxon>Actinomycetota</taxon>
        <taxon>Actinomycetes</taxon>
        <taxon>Streptosporangiales</taxon>
        <taxon>Nocardiopsidaceae</taxon>
        <taxon>Nocardiopsis</taxon>
    </lineage>
</organism>
<evidence type="ECO:0000313" key="3">
    <source>
        <dbReference type="Proteomes" id="UP000189004"/>
    </source>
</evidence>
<feature type="region of interest" description="Disordered" evidence="1">
    <location>
        <begin position="75"/>
        <end position="110"/>
    </location>
</feature>
<sequence>MKFELVEPSAESVPAAGPRRPRHSAPADEDPAGRAPPTAPEPDETSVKPVGERMARTVQGVRASLNLLQAHVAEQSMAEAHRSAASASAADPGAAFRPHRFTAPAGRDDR</sequence>
<evidence type="ECO:0000313" key="2">
    <source>
        <dbReference type="EMBL" id="OOC56377.1"/>
    </source>
</evidence>
<proteinExistence type="predicted"/>
<reference evidence="3" key="1">
    <citation type="submission" date="2016-08" db="EMBL/GenBank/DDBJ databases">
        <authorList>
            <person name="Tokovenko B."/>
            <person name="Kalinowski J."/>
        </authorList>
    </citation>
    <scope>NUCLEOTIDE SEQUENCE [LARGE SCALE GENOMIC DNA]</scope>
    <source>
        <strain evidence="3">UTMC102</strain>
    </source>
</reference>
<dbReference type="EMBL" id="MCOK01000001">
    <property type="protein sequence ID" value="OOC56377.1"/>
    <property type="molecule type" value="Genomic_DNA"/>
</dbReference>
<keyword evidence="3" id="KW-1185">Reference proteome</keyword>